<keyword evidence="1" id="KW-0812">Transmembrane</keyword>
<evidence type="ECO:0000313" key="2">
    <source>
        <dbReference type="EMBL" id="JAH47382.1"/>
    </source>
</evidence>
<evidence type="ECO:0000256" key="1">
    <source>
        <dbReference type="SAM" id="Phobius"/>
    </source>
</evidence>
<protein>
    <submittedName>
        <fullName evidence="2">Uncharacterized protein</fullName>
    </submittedName>
</protein>
<keyword evidence="1" id="KW-1133">Transmembrane helix</keyword>
<organism evidence="2">
    <name type="scientific">Anguilla anguilla</name>
    <name type="common">European freshwater eel</name>
    <name type="synonym">Muraena anguilla</name>
    <dbReference type="NCBI Taxonomy" id="7936"/>
    <lineage>
        <taxon>Eukaryota</taxon>
        <taxon>Metazoa</taxon>
        <taxon>Chordata</taxon>
        <taxon>Craniata</taxon>
        <taxon>Vertebrata</taxon>
        <taxon>Euteleostomi</taxon>
        <taxon>Actinopterygii</taxon>
        <taxon>Neopterygii</taxon>
        <taxon>Teleostei</taxon>
        <taxon>Anguilliformes</taxon>
        <taxon>Anguillidae</taxon>
        <taxon>Anguilla</taxon>
    </lineage>
</organism>
<accession>A0A0E9T1J6</accession>
<reference evidence="2" key="1">
    <citation type="submission" date="2014-11" db="EMBL/GenBank/DDBJ databases">
        <authorList>
            <person name="Amaro Gonzalez C."/>
        </authorList>
    </citation>
    <scope>NUCLEOTIDE SEQUENCE</scope>
</reference>
<proteinExistence type="predicted"/>
<keyword evidence="1" id="KW-0472">Membrane</keyword>
<reference evidence="2" key="2">
    <citation type="journal article" date="2015" name="Fish Shellfish Immunol.">
        <title>Early steps in the European eel (Anguilla anguilla)-Vibrio vulnificus interaction in the gills: Role of the RtxA13 toxin.</title>
        <authorList>
            <person name="Callol A."/>
            <person name="Pajuelo D."/>
            <person name="Ebbesson L."/>
            <person name="Teles M."/>
            <person name="MacKenzie S."/>
            <person name="Amaro C."/>
        </authorList>
    </citation>
    <scope>NUCLEOTIDE SEQUENCE</scope>
</reference>
<dbReference type="AlphaFoldDB" id="A0A0E9T1J6"/>
<feature type="transmembrane region" description="Helical" evidence="1">
    <location>
        <begin position="27"/>
        <end position="44"/>
    </location>
</feature>
<dbReference type="EMBL" id="GBXM01061195">
    <property type="protein sequence ID" value="JAH47382.1"/>
    <property type="molecule type" value="Transcribed_RNA"/>
</dbReference>
<sequence>MLISSRGSSPCSLTVTTGLHRSPSLDLVFTLVFSLSSYVLAWIMELGSSP</sequence>
<name>A0A0E9T1J6_ANGAN</name>